<dbReference type="RefSeq" id="XP_016617310.1">
    <property type="nucleotide sequence ID" value="XM_016766152.1"/>
</dbReference>
<accession>A0A0D2EKU2</accession>
<keyword evidence="2" id="KW-1185">Reference proteome</keyword>
<gene>
    <name evidence="1" type="ORF">Z519_08424</name>
</gene>
<dbReference type="AlphaFoldDB" id="A0A0D2EKU2"/>
<sequence length="71" mass="8192">MDRIGLAELQEGREIAQAVGDYLSRLTVEPRLNEYVEAIMSEERMKGIVLKLSPIERYAAKRKLTKKLQML</sequence>
<dbReference type="GeneID" id="27701352"/>
<reference evidence="1" key="1">
    <citation type="submission" date="2015-01" db="EMBL/GenBank/DDBJ databases">
        <title>The Genome Sequence of Cladophialophora bantiana CBS 173.52.</title>
        <authorList>
            <consortium name="The Broad Institute Genomics Platform"/>
            <person name="Cuomo C."/>
            <person name="de Hoog S."/>
            <person name="Gorbushina A."/>
            <person name="Stielow B."/>
            <person name="Teixiera M."/>
            <person name="Abouelleil A."/>
            <person name="Chapman S.B."/>
            <person name="Priest M."/>
            <person name="Young S.K."/>
            <person name="Wortman J."/>
            <person name="Nusbaum C."/>
            <person name="Birren B."/>
        </authorList>
    </citation>
    <scope>NUCLEOTIDE SEQUENCE [LARGE SCALE GENOMIC DNA]</scope>
    <source>
        <strain evidence="1">CBS 173.52</strain>
    </source>
</reference>
<dbReference type="HOGENOM" id="CLU_2739808_0_0_1"/>
<name>A0A0D2EKU2_CLAB1</name>
<evidence type="ECO:0000313" key="1">
    <source>
        <dbReference type="EMBL" id="KIW90641.1"/>
    </source>
</evidence>
<dbReference type="VEuPathDB" id="FungiDB:Z519_08424"/>
<protein>
    <submittedName>
        <fullName evidence="1">Uncharacterized protein</fullName>
    </submittedName>
</protein>
<evidence type="ECO:0000313" key="2">
    <source>
        <dbReference type="Proteomes" id="UP000053789"/>
    </source>
</evidence>
<dbReference type="EMBL" id="KN846992">
    <property type="protein sequence ID" value="KIW90641.1"/>
    <property type="molecule type" value="Genomic_DNA"/>
</dbReference>
<proteinExistence type="predicted"/>
<organism evidence="1 2">
    <name type="scientific">Cladophialophora bantiana (strain ATCC 10958 / CBS 173.52 / CDC B-1940 / NIH 8579)</name>
    <name type="common">Xylohypha bantiana</name>
    <dbReference type="NCBI Taxonomy" id="1442370"/>
    <lineage>
        <taxon>Eukaryota</taxon>
        <taxon>Fungi</taxon>
        <taxon>Dikarya</taxon>
        <taxon>Ascomycota</taxon>
        <taxon>Pezizomycotina</taxon>
        <taxon>Eurotiomycetes</taxon>
        <taxon>Chaetothyriomycetidae</taxon>
        <taxon>Chaetothyriales</taxon>
        <taxon>Herpotrichiellaceae</taxon>
        <taxon>Cladophialophora</taxon>
    </lineage>
</organism>
<dbReference type="Proteomes" id="UP000053789">
    <property type="component" value="Unassembled WGS sequence"/>
</dbReference>